<dbReference type="PROSITE" id="PS51071">
    <property type="entry name" value="HTH_RPIR"/>
    <property type="match status" value="1"/>
</dbReference>
<dbReference type="GeneID" id="62762656"/>
<dbReference type="Proteomes" id="UP000284676">
    <property type="component" value="Unassembled WGS sequence"/>
</dbReference>
<dbReference type="AlphaFoldDB" id="A0A414Q0G5"/>
<keyword evidence="1" id="KW-0805">Transcription regulation</keyword>
<dbReference type="InterPro" id="IPR009057">
    <property type="entry name" value="Homeodomain-like_sf"/>
</dbReference>
<dbReference type="RefSeq" id="WP_005883340.1">
    <property type="nucleotide sequence ID" value="NZ_CABMMQ010000001.1"/>
</dbReference>
<dbReference type="EMBL" id="QRHL01000002">
    <property type="protein sequence ID" value="RHF74304.1"/>
    <property type="molecule type" value="Genomic_DNA"/>
</dbReference>
<comment type="caution">
    <text evidence="6">The sequence shown here is derived from an EMBL/GenBank/DDBJ whole genome shotgun (WGS) entry which is preliminary data.</text>
</comment>
<evidence type="ECO:0000313" key="7">
    <source>
        <dbReference type="Proteomes" id="UP000284676"/>
    </source>
</evidence>
<dbReference type="InterPro" id="IPR046348">
    <property type="entry name" value="SIS_dom_sf"/>
</dbReference>
<evidence type="ECO:0000259" key="4">
    <source>
        <dbReference type="PROSITE" id="PS51071"/>
    </source>
</evidence>
<dbReference type="GO" id="GO:0003700">
    <property type="term" value="F:DNA-binding transcription factor activity"/>
    <property type="evidence" value="ECO:0007669"/>
    <property type="project" value="InterPro"/>
</dbReference>
<name>A0A414Q0G5_FUSMR</name>
<dbReference type="CDD" id="cd05013">
    <property type="entry name" value="SIS_RpiR"/>
    <property type="match status" value="1"/>
</dbReference>
<protein>
    <submittedName>
        <fullName evidence="6">MurR/RpiR family transcriptional regulator</fullName>
    </submittedName>
</protein>
<evidence type="ECO:0000256" key="3">
    <source>
        <dbReference type="ARBA" id="ARBA00023163"/>
    </source>
</evidence>
<accession>A0A414Q0G5</accession>
<evidence type="ECO:0000256" key="2">
    <source>
        <dbReference type="ARBA" id="ARBA00023125"/>
    </source>
</evidence>
<proteinExistence type="predicted"/>
<dbReference type="InterPro" id="IPR000281">
    <property type="entry name" value="HTH_RpiR"/>
</dbReference>
<evidence type="ECO:0000259" key="5">
    <source>
        <dbReference type="PROSITE" id="PS51464"/>
    </source>
</evidence>
<dbReference type="GO" id="GO:0003677">
    <property type="term" value="F:DNA binding"/>
    <property type="evidence" value="ECO:0007669"/>
    <property type="project" value="UniProtKB-KW"/>
</dbReference>
<dbReference type="InterPro" id="IPR036388">
    <property type="entry name" value="WH-like_DNA-bd_sf"/>
</dbReference>
<feature type="domain" description="SIS" evidence="5">
    <location>
        <begin position="122"/>
        <end position="260"/>
    </location>
</feature>
<sequence>MYSFFSNLKKCRDNNELFPKIEVIIANFILDNHKIIPDLSIKELAQRCNTSTSTISRFCKRINGSDFKTLKEECRIYNNFLEEKEIVKPTNQRTLNESYITDLFKAMKETSQANDIEKIKNAIFWIKEAKKIFFFGTSFSNILAQNISEKFMRLGKNTICPLTISSQNNIITQIKPDDLVVIISFSNNNFQINRIKRILRKKQIKTIYISSKQDSNYNNEITLLVSSLNYKEFESPIIQEFSINYIINYLYLFYIESSYF</sequence>
<organism evidence="6 7">
    <name type="scientific">Fusobacterium mortiferum</name>
    <dbReference type="NCBI Taxonomy" id="850"/>
    <lineage>
        <taxon>Bacteria</taxon>
        <taxon>Fusobacteriati</taxon>
        <taxon>Fusobacteriota</taxon>
        <taxon>Fusobacteriia</taxon>
        <taxon>Fusobacteriales</taxon>
        <taxon>Fusobacteriaceae</taxon>
        <taxon>Fusobacterium</taxon>
    </lineage>
</organism>
<dbReference type="SUPFAM" id="SSF53697">
    <property type="entry name" value="SIS domain"/>
    <property type="match status" value="1"/>
</dbReference>
<evidence type="ECO:0000313" key="6">
    <source>
        <dbReference type="EMBL" id="RHF74304.1"/>
    </source>
</evidence>
<dbReference type="InterPro" id="IPR047640">
    <property type="entry name" value="RpiR-like"/>
</dbReference>
<feature type="domain" description="HTH rpiR-type" evidence="4">
    <location>
        <begin position="5"/>
        <end position="81"/>
    </location>
</feature>
<dbReference type="GO" id="GO:0097367">
    <property type="term" value="F:carbohydrate derivative binding"/>
    <property type="evidence" value="ECO:0007669"/>
    <property type="project" value="InterPro"/>
</dbReference>
<evidence type="ECO:0000256" key="1">
    <source>
        <dbReference type="ARBA" id="ARBA00023015"/>
    </source>
</evidence>
<keyword evidence="2" id="KW-0238">DNA-binding</keyword>
<dbReference type="Gene3D" id="1.10.10.10">
    <property type="entry name" value="Winged helix-like DNA-binding domain superfamily/Winged helix DNA-binding domain"/>
    <property type="match status" value="1"/>
</dbReference>
<reference evidence="6 7" key="1">
    <citation type="submission" date="2018-08" db="EMBL/GenBank/DDBJ databases">
        <title>A genome reference for cultivated species of the human gut microbiota.</title>
        <authorList>
            <person name="Zou Y."/>
            <person name="Xue W."/>
            <person name="Luo G."/>
        </authorList>
    </citation>
    <scope>NUCLEOTIDE SEQUENCE [LARGE SCALE GENOMIC DNA]</scope>
    <source>
        <strain evidence="6 7">AM25-1</strain>
    </source>
</reference>
<dbReference type="PROSITE" id="PS51464">
    <property type="entry name" value="SIS"/>
    <property type="match status" value="1"/>
</dbReference>
<dbReference type="InterPro" id="IPR035472">
    <property type="entry name" value="RpiR-like_SIS"/>
</dbReference>
<dbReference type="SUPFAM" id="SSF46689">
    <property type="entry name" value="Homeodomain-like"/>
    <property type="match status" value="1"/>
</dbReference>
<dbReference type="Gene3D" id="3.40.50.10490">
    <property type="entry name" value="Glucose-6-phosphate isomerase like protein, domain 1"/>
    <property type="match status" value="1"/>
</dbReference>
<dbReference type="PANTHER" id="PTHR30514:SF10">
    <property type="entry name" value="MURR_RPIR FAMILY TRANSCRIPTIONAL REGULATOR"/>
    <property type="match status" value="1"/>
</dbReference>
<dbReference type="Pfam" id="PF01380">
    <property type="entry name" value="SIS"/>
    <property type="match status" value="1"/>
</dbReference>
<gene>
    <name evidence="6" type="ORF">DW663_02215</name>
</gene>
<dbReference type="Pfam" id="PF01418">
    <property type="entry name" value="HTH_6"/>
    <property type="match status" value="1"/>
</dbReference>
<dbReference type="PANTHER" id="PTHR30514">
    <property type="entry name" value="GLUCOKINASE"/>
    <property type="match status" value="1"/>
</dbReference>
<dbReference type="GO" id="GO:1901135">
    <property type="term" value="P:carbohydrate derivative metabolic process"/>
    <property type="evidence" value="ECO:0007669"/>
    <property type="project" value="InterPro"/>
</dbReference>
<keyword evidence="3" id="KW-0804">Transcription</keyword>
<dbReference type="InterPro" id="IPR001347">
    <property type="entry name" value="SIS_dom"/>
</dbReference>